<dbReference type="PANTHER" id="PTHR42923:SF17">
    <property type="entry name" value="AMINE OXIDASE DOMAIN-CONTAINING PROTEIN"/>
    <property type="match status" value="1"/>
</dbReference>
<sequence length="512" mass="57017">MGQPAGACVAKKVAIVGSGCSGLAALWALKDTQHDVYLYEAEARLGGHSNTVLWQNGKYSVGVDTGFIVLNTATYPNFLRFLKILNIATDTTDMALGVSRDYGSFEWAGKNVRSVFCQAKNLFSTQMWRMLFDIIRFNQFALDVLIDADKAGSNDGKGNLIHDESIGDYLDRHGYSHAFRDGYLIPITAAVWSTSPKTCIDEFPVLTLIRFLWNHHNLSTVSSRPEWLTLREGSRSYIDAVMECIPSDHVFLDSPVQSVQNQADGRITLRTVGGLSQNFDHVILATHGDQALSILGPSATDEEREILSSFKTSQNEVVLHSDLTHMPKRRSAWCSWNYMTLSPEPGTTTDIVSLTYNMNTLQHIPTEQFGHVLVTLNPLHQPSPALTQGRFHYSHPLYTSRAVAAQIKLQAIQNKRGVSFAGAWTNYGFHEDGFSSGLRVARDHLGATLPFDFIDSSFSRGTTPRLNLTDYAIRFIITVIQVLIIQPLGTIALARKRRLYKSRGAESERKEI</sequence>
<dbReference type="InterPro" id="IPR050464">
    <property type="entry name" value="Zeta_carotene_desat/Oxidored"/>
</dbReference>
<dbReference type="Pfam" id="PF01593">
    <property type="entry name" value="Amino_oxidase"/>
    <property type="match status" value="1"/>
</dbReference>
<evidence type="ECO:0000313" key="3">
    <source>
        <dbReference type="EMBL" id="KAK4089912.1"/>
    </source>
</evidence>
<name>A0ABR0C0U4_PURLI</name>
<dbReference type="Gene3D" id="3.50.50.60">
    <property type="entry name" value="FAD/NAD(P)-binding domain"/>
    <property type="match status" value="1"/>
</dbReference>
<dbReference type="EMBL" id="JAWRVI010000017">
    <property type="protein sequence ID" value="KAK4089912.1"/>
    <property type="molecule type" value="Genomic_DNA"/>
</dbReference>
<accession>A0ABR0C0U4</accession>
<keyword evidence="1" id="KW-0812">Transmembrane</keyword>
<proteinExistence type="predicted"/>
<gene>
    <name evidence="3" type="ORF">Purlil1_5538</name>
</gene>
<feature type="domain" description="Amine oxidase" evidence="2">
    <location>
        <begin position="21"/>
        <end position="443"/>
    </location>
</feature>
<dbReference type="Gene3D" id="1.10.405.20">
    <property type="match status" value="1"/>
</dbReference>
<comment type="caution">
    <text evidence="3">The sequence shown here is derived from an EMBL/GenBank/DDBJ whole genome shotgun (WGS) entry which is preliminary data.</text>
</comment>
<organism evidence="3 4">
    <name type="scientific">Purpureocillium lilacinum</name>
    <name type="common">Paecilomyces lilacinus</name>
    <dbReference type="NCBI Taxonomy" id="33203"/>
    <lineage>
        <taxon>Eukaryota</taxon>
        <taxon>Fungi</taxon>
        <taxon>Dikarya</taxon>
        <taxon>Ascomycota</taxon>
        <taxon>Pezizomycotina</taxon>
        <taxon>Sordariomycetes</taxon>
        <taxon>Hypocreomycetidae</taxon>
        <taxon>Hypocreales</taxon>
        <taxon>Ophiocordycipitaceae</taxon>
        <taxon>Purpureocillium</taxon>
    </lineage>
</organism>
<keyword evidence="4" id="KW-1185">Reference proteome</keyword>
<evidence type="ECO:0000259" key="2">
    <source>
        <dbReference type="Pfam" id="PF01593"/>
    </source>
</evidence>
<dbReference type="Proteomes" id="UP001287286">
    <property type="component" value="Unassembled WGS sequence"/>
</dbReference>
<feature type="transmembrane region" description="Helical" evidence="1">
    <location>
        <begin position="471"/>
        <end position="494"/>
    </location>
</feature>
<protein>
    <recommendedName>
        <fullName evidence="2">Amine oxidase domain-containing protein</fullName>
    </recommendedName>
</protein>
<dbReference type="SUPFAM" id="SSF51905">
    <property type="entry name" value="FAD/NAD(P)-binding domain"/>
    <property type="match status" value="1"/>
</dbReference>
<evidence type="ECO:0000313" key="4">
    <source>
        <dbReference type="Proteomes" id="UP001287286"/>
    </source>
</evidence>
<keyword evidence="1" id="KW-0472">Membrane</keyword>
<dbReference type="PANTHER" id="PTHR42923">
    <property type="entry name" value="PROTOPORPHYRINOGEN OXIDASE"/>
    <property type="match status" value="1"/>
</dbReference>
<dbReference type="Gene3D" id="3.30.70.1990">
    <property type="match status" value="1"/>
</dbReference>
<keyword evidence="1" id="KW-1133">Transmembrane helix</keyword>
<reference evidence="3 4" key="1">
    <citation type="journal article" date="2024" name="Microbiol. Resour. Announc.">
        <title>Genome annotations for the ascomycete fungi Trichoderma harzianum, Trichoderma aggressivum, and Purpureocillium lilacinum.</title>
        <authorList>
            <person name="Beijen E.P.W."/>
            <person name="Ohm R.A."/>
        </authorList>
    </citation>
    <scope>NUCLEOTIDE SEQUENCE [LARGE SCALE GENOMIC DNA]</scope>
    <source>
        <strain evidence="3 4">CBS 150709</strain>
    </source>
</reference>
<dbReference type="InterPro" id="IPR036188">
    <property type="entry name" value="FAD/NAD-bd_sf"/>
</dbReference>
<evidence type="ECO:0000256" key="1">
    <source>
        <dbReference type="SAM" id="Phobius"/>
    </source>
</evidence>
<dbReference type="InterPro" id="IPR002937">
    <property type="entry name" value="Amino_oxidase"/>
</dbReference>